<feature type="compositionally biased region" description="Basic and acidic residues" evidence="1">
    <location>
        <begin position="213"/>
        <end position="223"/>
    </location>
</feature>
<name>A0A4Q7M8S2_9MICO</name>
<gene>
    <name evidence="2" type="ORF">EV187_2902</name>
</gene>
<sequence>MVDLIASVPLLVALVGAAIALAGAALARRHDRQQQARTFLLQSSERFARAAITALAALRSVTPPKRSGPGTAVHRNERLLEDVAARERALKTCRRAIDEVRVERASIRLDFHPKSWPAEWSRCTLAYLRAALETAETFYAEFAAQADSEVDEWRRSSGDRLRKKYKESRARAYWGLDNFFDAVATRLVAPTWNPAKIERATFQGPIPESHPAAADRRIGVPES</sequence>
<protein>
    <submittedName>
        <fullName evidence="2">Uncharacterized protein</fullName>
    </submittedName>
</protein>
<organism evidence="2 3">
    <name type="scientific">Agromyces ramosus</name>
    <dbReference type="NCBI Taxonomy" id="33879"/>
    <lineage>
        <taxon>Bacteria</taxon>
        <taxon>Bacillati</taxon>
        <taxon>Actinomycetota</taxon>
        <taxon>Actinomycetes</taxon>
        <taxon>Micrococcales</taxon>
        <taxon>Microbacteriaceae</taxon>
        <taxon>Agromyces</taxon>
    </lineage>
</organism>
<accession>A0A4Q7M8S2</accession>
<evidence type="ECO:0000313" key="2">
    <source>
        <dbReference type="EMBL" id="RZS64515.1"/>
    </source>
</evidence>
<dbReference type="AlphaFoldDB" id="A0A4Q7M8S2"/>
<dbReference type="EMBL" id="SGWY01000003">
    <property type="protein sequence ID" value="RZS64515.1"/>
    <property type="molecule type" value="Genomic_DNA"/>
</dbReference>
<feature type="region of interest" description="Disordered" evidence="1">
    <location>
        <begin position="203"/>
        <end position="223"/>
    </location>
</feature>
<dbReference type="RefSeq" id="WP_130353736.1">
    <property type="nucleotide sequence ID" value="NZ_SGWY01000003.1"/>
</dbReference>
<reference evidence="2 3" key="1">
    <citation type="submission" date="2019-02" db="EMBL/GenBank/DDBJ databases">
        <title>Genomic Encyclopedia of Type Strains, Phase IV (KMG-IV): sequencing the most valuable type-strain genomes for metagenomic binning, comparative biology and taxonomic classification.</title>
        <authorList>
            <person name="Goeker M."/>
        </authorList>
    </citation>
    <scope>NUCLEOTIDE SEQUENCE [LARGE SCALE GENOMIC DNA]</scope>
    <source>
        <strain evidence="2 3">DSM 43045</strain>
    </source>
</reference>
<evidence type="ECO:0000313" key="3">
    <source>
        <dbReference type="Proteomes" id="UP000293289"/>
    </source>
</evidence>
<evidence type="ECO:0000256" key="1">
    <source>
        <dbReference type="SAM" id="MobiDB-lite"/>
    </source>
</evidence>
<keyword evidence="3" id="KW-1185">Reference proteome</keyword>
<comment type="caution">
    <text evidence="2">The sequence shown here is derived from an EMBL/GenBank/DDBJ whole genome shotgun (WGS) entry which is preliminary data.</text>
</comment>
<proteinExistence type="predicted"/>
<dbReference type="Proteomes" id="UP000293289">
    <property type="component" value="Unassembled WGS sequence"/>
</dbReference>